<sequence>MENELKELVVIEEKDITTVFGVGGSEPILKGLKNKLEAFEPDISTSKGRDEIKSFARKFSSTKVYIEKLGKNLGEEAKKTLDVINGERRKIKNACDEYRDLARKPLTDWEEIDRERVRRHESAVNSLLLELEIEVEDLDHAKCILASTEAIVIDESFEEYKEAATRAKDQVVTHFKAKVIVLEAEERVKAEAEKLEQERIKREQDERDERLKQEAADKAKKEAEETAQKEADEKDRLATEAIEKANREALEAKRETERVEREKKEALEQAEIDKKKALNDERERVAREKAQKDAEEKKRQDNKRHRNRIIKEVTEDIKKCNILDDDAISSLIETIHDNKVRHLSIKF</sequence>
<evidence type="ECO:0000256" key="1">
    <source>
        <dbReference type="SAM" id="MobiDB-lite"/>
    </source>
</evidence>
<dbReference type="AlphaFoldDB" id="A0A3B0W2U5"/>
<accession>A0A3B0W2U5</accession>
<feature type="compositionally biased region" description="Basic and acidic residues" evidence="1">
    <location>
        <begin position="193"/>
        <end position="299"/>
    </location>
</feature>
<proteinExistence type="predicted"/>
<feature type="region of interest" description="Disordered" evidence="1">
    <location>
        <begin position="193"/>
        <end position="307"/>
    </location>
</feature>
<evidence type="ECO:0000313" key="2">
    <source>
        <dbReference type="EMBL" id="VAW38906.1"/>
    </source>
</evidence>
<organism evidence="2">
    <name type="scientific">hydrothermal vent metagenome</name>
    <dbReference type="NCBI Taxonomy" id="652676"/>
    <lineage>
        <taxon>unclassified sequences</taxon>
        <taxon>metagenomes</taxon>
        <taxon>ecological metagenomes</taxon>
    </lineage>
</organism>
<name>A0A3B0W2U5_9ZZZZ</name>
<reference evidence="2" key="1">
    <citation type="submission" date="2018-06" db="EMBL/GenBank/DDBJ databases">
        <authorList>
            <person name="Zhirakovskaya E."/>
        </authorList>
    </citation>
    <scope>NUCLEOTIDE SEQUENCE</scope>
</reference>
<gene>
    <name evidence="2" type="ORF">MNBD_GAMMA01-1304</name>
</gene>
<protein>
    <submittedName>
        <fullName evidence="2">TolA protein</fullName>
    </submittedName>
</protein>
<dbReference type="EMBL" id="UOEW01000214">
    <property type="protein sequence ID" value="VAW38906.1"/>
    <property type="molecule type" value="Genomic_DNA"/>
</dbReference>